<evidence type="ECO:0000313" key="2">
    <source>
        <dbReference type="Proteomes" id="UP001219349"/>
    </source>
</evidence>
<reference evidence="1 2" key="1">
    <citation type="submission" date="2021-01" db="EMBL/GenBank/DDBJ databases">
        <title>Biogeographic distribution of Paracoccus.</title>
        <authorList>
            <person name="Hollensteiner J."/>
            <person name="Leineberger J."/>
            <person name="Brinkhoff T."/>
            <person name="Daniel R."/>
        </authorList>
    </citation>
    <scope>NUCLEOTIDE SEQUENCE [LARGE SCALE GENOMIC DNA]</scope>
    <source>
        <strain evidence="1 2">KCTC 22803</strain>
    </source>
</reference>
<evidence type="ECO:0000313" key="1">
    <source>
        <dbReference type="EMBL" id="WCR07207.1"/>
    </source>
</evidence>
<organism evidence="1 2">
    <name type="scientific">Paracoccus fistulariae</name>
    <dbReference type="NCBI Taxonomy" id="658446"/>
    <lineage>
        <taxon>Bacteria</taxon>
        <taxon>Pseudomonadati</taxon>
        <taxon>Pseudomonadota</taxon>
        <taxon>Alphaproteobacteria</taxon>
        <taxon>Rhodobacterales</taxon>
        <taxon>Paracoccaceae</taxon>
        <taxon>Paracoccus</taxon>
    </lineage>
</organism>
<dbReference type="RefSeq" id="WP_271883524.1">
    <property type="nucleotide sequence ID" value="NZ_CP067136.1"/>
</dbReference>
<protein>
    <submittedName>
        <fullName evidence="1">Uncharacterized protein</fullName>
    </submittedName>
</protein>
<name>A0ABY7SMH3_9RHOB</name>
<proteinExistence type="predicted"/>
<dbReference type="EMBL" id="CP067136">
    <property type="protein sequence ID" value="WCR07207.1"/>
    <property type="molecule type" value="Genomic_DNA"/>
</dbReference>
<sequence>MSFTRNASLLIALTAISLYSAESDGQFHDLPTPFGAAAAAPPVSVVAGEAPPADAIHFINKPGAYGLGPEIPGSRYAIVAGKLVRLDSKTNKVLSILRANVAIVD</sequence>
<dbReference type="Proteomes" id="UP001219349">
    <property type="component" value="Chromosome"/>
</dbReference>
<gene>
    <name evidence="1" type="ORF">JHX87_17435</name>
</gene>
<keyword evidence="2" id="KW-1185">Reference proteome</keyword>
<accession>A0ABY7SMH3</accession>